<evidence type="ECO:0000256" key="1">
    <source>
        <dbReference type="ARBA" id="ARBA00022729"/>
    </source>
</evidence>
<proteinExistence type="predicted"/>
<dbReference type="GO" id="GO:0071281">
    <property type="term" value="P:cellular response to iron ion"/>
    <property type="evidence" value="ECO:0007669"/>
    <property type="project" value="TreeGrafter"/>
</dbReference>
<feature type="coiled-coil region" evidence="2">
    <location>
        <begin position="288"/>
        <end position="315"/>
    </location>
</feature>
<dbReference type="InterPro" id="IPR054828">
    <property type="entry name" value="Vit_B12_bind_prot"/>
</dbReference>
<sequence length="316" mass="34065">MNLRFALGFLVAFLAHPISASEIQRCAVDDTGKKLCLAAPAQRVITLSPGATELMYAAGAGDKVMAVVNYSDYPPAALELPLIGSHTRVDMEALMALNPDLVVTWVTGNPPAQVELLQELGVSTFAIEPRTFAGVSSVIERLATLAGTEPEGFAEAERFRVGIAALTQQYAGVEPIPVFYQVWEKPLMTVNNEHLIGKVLKLCGGVNVFGDMQRLIPRISAEVVLQADPDAILTGSVAGVSDDQLDEWKKYAGLTAVEKNNLFFVPASPISRPTPRLLDAIQTVCGKLAIARENLARARDKLESARENVESARENL</sequence>
<keyword evidence="6" id="KW-1185">Reference proteome</keyword>
<dbReference type="PANTHER" id="PTHR30535">
    <property type="entry name" value="VITAMIN B12-BINDING PROTEIN"/>
    <property type="match status" value="1"/>
</dbReference>
<evidence type="ECO:0000313" key="5">
    <source>
        <dbReference type="EMBL" id="AKO54144.1"/>
    </source>
</evidence>
<reference evidence="5 6" key="1">
    <citation type="submission" date="2015-05" db="EMBL/GenBank/DDBJ databases">
        <title>Complete genome of Marinobacter psychrophilus strain 20041T isolated from sea-ice of the Canadian Basin.</title>
        <authorList>
            <person name="Song L."/>
            <person name="Ren L."/>
            <person name="Yu Y."/>
            <person name="Wang X."/>
        </authorList>
    </citation>
    <scope>NUCLEOTIDE SEQUENCE [LARGE SCALE GENOMIC DNA]</scope>
    <source>
        <strain evidence="5 6">20041</strain>
    </source>
</reference>
<dbReference type="Proteomes" id="UP000036406">
    <property type="component" value="Chromosome"/>
</dbReference>
<organism evidence="5 6">
    <name type="scientific">Marinobacter psychrophilus</name>
    <dbReference type="NCBI Taxonomy" id="330734"/>
    <lineage>
        <taxon>Bacteria</taxon>
        <taxon>Pseudomonadati</taxon>
        <taxon>Pseudomonadota</taxon>
        <taxon>Gammaproteobacteria</taxon>
        <taxon>Pseudomonadales</taxon>
        <taxon>Marinobacteraceae</taxon>
        <taxon>Marinobacter</taxon>
    </lineage>
</organism>
<dbReference type="EMBL" id="CP011494">
    <property type="protein sequence ID" value="AKO54144.1"/>
    <property type="molecule type" value="Genomic_DNA"/>
</dbReference>
<dbReference type="InterPro" id="IPR002491">
    <property type="entry name" value="ABC_transptr_periplasmic_BD"/>
</dbReference>
<protein>
    <submittedName>
        <fullName evidence="5">ABC transporter substrate-binding protein</fullName>
    </submittedName>
</protein>
<evidence type="ECO:0000259" key="4">
    <source>
        <dbReference type="PROSITE" id="PS50983"/>
    </source>
</evidence>
<name>A0A0H4I557_9GAMM</name>
<dbReference type="PANTHER" id="PTHR30535:SF34">
    <property type="entry name" value="MOLYBDATE-BINDING PROTEIN MOLA"/>
    <property type="match status" value="1"/>
</dbReference>
<dbReference type="CDD" id="cd01144">
    <property type="entry name" value="BtuF"/>
    <property type="match status" value="1"/>
</dbReference>
<evidence type="ECO:0000256" key="3">
    <source>
        <dbReference type="SAM" id="SignalP"/>
    </source>
</evidence>
<gene>
    <name evidence="5" type="ORF">ABA45_00840</name>
</gene>
<dbReference type="PATRIC" id="fig|330734.3.peg.183"/>
<feature type="signal peptide" evidence="3">
    <location>
        <begin position="1"/>
        <end position="20"/>
    </location>
</feature>
<dbReference type="KEGG" id="mpq:ABA45_00840"/>
<dbReference type="Pfam" id="PF01497">
    <property type="entry name" value="Peripla_BP_2"/>
    <property type="match status" value="1"/>
</dbReference>
<feature type="domain" description="Fe/B12 periplasmic-binding" evidence="4">
    <location>
        <begin position="43"/>
        <end position="292"/>
    </location>
</feature>
<keyword evidence="2" id="KW-0175">Coiled coil</keyword>
<accession>A0A0H4I557</accession>
<dbReference type="PROSITE" id="PS50983">
    <property type="entry name" value="FE_B12_PBP"/>
    <property type="match status" value="1"/>
</dbReference>
<dbReference type="SUPFAM" id="SSF53807">
    <property type="entry name" value="Helical backbone' metal receptor"/>
    <property type="match status" value="1"/>
</dbReference>
<evidence type="ECO:0000313" key="6">
    <source>
        <dbReference type="Proteomes" id="UP000036406"/>
    </source>
</evidence>
<dbReference type="STRING" id="330734.ABA45_00840"/>
<dbReference type="InterPro" id="IPR050902">
    <property type="entry name" value="ABC_Transporter_SBP"/>
</dbReference>
<feature type="chain" id="PRO_5005206516" evidence="3">
    <location>
        <begin position="21"/>
        <end position="316"/>
    </location>
</feature>
<dbReference type="Gene3D" id="3.40.50.1980">
    <property type="entry name" value="Nitrogenase molybdenum iron protein domain"/>
    <property type="match status" value="2"/>
</dbReference>
<dbReference type="AlphaFoldDB" id="A0A0H4I557"/>
<dbReference type="NCBIfam" id="NF038402">
    <property type="entry name" value="TroA_like"/>
    <property type="match status" value="1"/>
</dbReference>
<keyword evidence="1 3" id="KW-0732">Signal</keyword>
<evidence type="ECO:0000256" key="2">
    <source>
        <dbReference type="SAM" id="Coils"/>
    </source>
</evidence>